<keyword evidence="1" id="KW-0472">Membrane</keyword>
<comment type="caution">
    <text evidence="2">The sequence shown here is derived from an EMBL/GenBank/DDBJ whole genome shotgun (WGS) entry which is preliminary data.</text>
</comment>
<dbReference type="AlphaFoldDB" id="A0A417Y6I6"/>
<feature type="transmembrane region" description="Helical" evidence="1">
    <location>
        <begin position="95"/>
        <end position="119"/>
    </location>
</feature>
<dbReference type="Proteomes" id="UP000283644">
    <property type="component" value="Unassembled WGS sequence"/>
</dbReference>
<dbReference type="OrthoDB" id="3777129at2"/>
<accession>A0A417Y6I6</accession>
<keyword evidence="1" id="KW-0812">Transmembrane</keyword>
<name>A0A417Y6I6_9ACTN</name>
<dbReference type="EMBL" id="QXGH01000010">
    <property type="protein sequence ID" value="RHW28300.1"/>
    <property type="molecule type" value="Genomic_DNA"/>
</dbReference>
<sequence>MQRERRRDPYPWTWEIPVLVIGMTLLVMVIGIQMGRSTANLLAGAGWTWPDTSAGPGFSSPLGTAFWTSLPGVVTGHAEAGLPTPVPVPLAGPSLVWTSLALTEAVLLTATTWIGAHAYQRWGPGRMRGMATSAEAAKLLGITRLRKVSWIVRPDLYGKHVPKPAPVARDAGDTGAADVEIGCGMSPWLVKGRSGTSAGDTDGRPG</sequence>
<keyword evidence="3" id="KW-1185">Reference proteome</keyword>
<reference evidence="2 3" key="1">
    <citation type="submission" date="2018-09" db="EMBL/GenBank/DDBJ databases">
        <title>Genome sequencing of Nocardioides immobilis CCTCC AB 2017083 for comparison to Nocardioides silvaticus.</title>
        <authorList>
            <person name="Li C."/>
            <person name="Wang G."/>
        </authorList>
    </citation>
    <scope>NUCLEOTIDE SEQUENCE [LARGE SCALE GENOMIC DNA]</scope>
    <source>
        <strain evidence="2 3">CCTCC AB 2017083</strain>
    </source>
</reference>
<evidence type="ECO:0000256" key="1">
    <source>
        <dbReference type="SAM" id="Phobius"/>
    </source>
</evidence>
<dbReference type="RefSeq" id="WP_118923189.1">
    <property type="nucleotide sequence ID" value="NZ_QXGH01000010.1"/>
</dbReference>
<keyword evidence="1" id="KW-1133">Transmembrane helix</keyword>
<evidence type="ECO:0000313" key="3">
    <source>
        <dbReference type="Proteomes" id="UP000283644"/>
    </source>
</evidence>
<feature type="transmembrane region" description="Helical" evidence="1">
    <location>
        <begin position="12"/>
        <end position="32"/>
    </location>
</feature>
<evidence type="ECO:0000313" key="2">
    <source>
        <dbReference type="EMBL" id="RHW28300.1"/>
    </source>
</evidence>
<protein>
    <recommendedName>
        <fullName evidence="4">Conjugal transfer protein</fullName>
    </recommendedName>
</protein>
<evidence type="ECO:0008006" key="4">
    <source>
        <dbReference type="Google" id="ProtNLM"/>
    </source>
</evidence>
<proteinExistence type="predicted"/>
<gene>
    <name evidence="2" type="ORF">D0Z08_04805</name>
</gene>
<organism evidence="2 3">
    <name type="scientific">Nocardioides immobilis</name>
    <dbReference type="NCBI Taxonomy" id="2049295"/>
    <lineage>
        <taxon>Bacteria</taxon>
        <taxon>Bacillati</taxon>
        <taxon>Actinomycetota</taxon>
        <taxon>Actinomycetes</taxon>
        <taxon>Propionibacteriales</taxon>
        <taxon>Nocardioidaceae</taxon>
        <taxon>Nocardioides</taxon>
    </lineage>
</organism>